<keyword evidence="1 3" id="KW-0547">Nucleotide-binding</keyword>
<dbReference type="Gene3D" id="3.30.200.20">
    <property type="entry name" value="Phosphorylase Kinase, domain 1"/>
    <property type="match status" value="1"/>
</dbReference>
<dbReference type="FunFam" id="3.30.200.20:FF:000042">
    <property type="entry name" value="Aurora kinase A"/>
    <property type="match status" value="1"/>
</dbReference>
<dbReference type="PROSITE" id="PS50011">
    <property type="entry name" value="PROTEIN_KINASE_DOM"/>
    <property type="match status" value="1"/>
</dbReference>
<dbReference type="InterPro" id="IPR008271">
    <property type="entry name" value="Ser/Thr_kinase_AS"/>
</dbReference>
<dbReference type="InterPro" id="IPR017441">
    <property type="entry name" value="Protein_kinase_ATP_BS"/>
</dbReference>
<dbReference type="Proteomes" id="UP000070544">
    <property type="component" value="Unassembled WGS sequence"/>
</dbReference>
<gene>
    <name evidence="6" type="ORF">M427DRAFT_193494</name>
</gene>
<dbReference type="PROSITE" id="PS00107">
    <property type="entry name" value="PROTEIN_KINASE_ATP"/>
    <property type="match status" value="1"/>
</dbReference>
<proteinExistence type="predicted"/>
<dbReference type="SUPFAM" id="SSF56112">
    <property type="entry name" value="Protein kinase-like (PK-like)"/>
    <property type="match status" value="1"/>
</dbReference>
<feature type="binding site" evidence="3">
    <location>
        <position position="82"/>
    </location>
    <ligand>
        <name>ATP</name>
        <dbReference type="ChEBI" id="CHEBI:30616"/>
    </ligand>
</feature>
<dbReference type="GO" id="GO:0005524">
    <property type="term" value="F:ATP binding"/>
    <property type="evidence" value="ECO:0007669"/>
    <property type="project" value="UniProtKB-UniRule"/>
</dbReference>
<keyword evidence="2 3" id="KW-0067">ATP-binding</keyword>
<dbReference type="OMA" id="HEDVANP"/>
<dbReference type="SMART" id="SM00220">
    <property type="entry name" value="S_TKc"/>
    <property type="match status" value="1"/>
</dbReference>
<evidence type="ECO:0000256" key="4">
    <source>
        <dbReference type="SAM" id="MobiDB-lite"/>
    </source>
</evidence>
<dbReference type="Gene3D" id="1.10.510.10">
    <property type="entry name" value="Transferase(Phosphotransferase) domain 1"/>
    <property type="match status" value="1"/>
</dbReference>
<evidence type="ECO:0000256" key="3">
    <source>
        <dbReference type="PROSITE-ProRule" id="PRU10141"/>
    </source>
</evidence>
<dbReference type="PANTHER" id="PTHR24347">
    <property type="entry name" value="SERINE/THREONINE-PROTEIN KINASE"/>
    <property type="match status" value="1"/>
</dbReference>
<feature type="domain" description="Protein kinase" evidence="5">
    <location>
        <begin position="53"/>
        <end position="312"/>
    </location>
</feature>
<sequence>MNFFKNVFKNPKEKDSKSPTSPTGQMPRSPRELAQAAPTTPLAQKQSSKESEYVMGKTLGQGTYGVVRLCTHAPTNRKLACKVIQKKFLKKNKAEHMIQKEVAALRLVDHDNCISLVDFFETPATYCMVFELATGGELFDRIVEKGSFNERDAAVIVATITNAIAFLHDVGIVHRDLKPENLLFKNKDDNSPLTIVDFGISKVVDGPNLLTTVCGTPGYTAPEILQKVPYGKKVDIFSLGVVSYVLLCGYLPFGDSADIASLCDRVVKGDYEFDSPYWDHISQLGKDFVRDALLTDPDQRPDAHKLMKHPWLVKYTPPGYLQYLRDLNVEAHRRNNPNWIATPEYSDEIPETEAVTRRKTVQQSRKLHMTRKGQTTKKKSTVKGDESNLGVPSTAPAEGPKVEEEPAPRLSFEQNDEDDEALFAAAELLPDDHEDVANPFAMDRVSIRKVGLLGLSQQADLELLPIEADIRVLPNLLSERNQSVPREKVVNVAKTVGRTQVGCF</sequence>
<feature type="compositionally biased region" description="Polar residues" evidence="4">
    <location>
        <begin position="37"/>
        <end position="46"/>
    </location>
</feature>
<evidence type="ECO:0000259" key="5">
    <source>
        <dbReference type="PROSITE" id="PS50011"/>
    </source>
</evidence>
<reference evidence="6 7" key="1">
    <citation type="journal article" date="2015" name="Genome Biol. Evol.">
        <title>Phylogenomic analyses indicate that early fungi evolved digesting cell walls of algal ancestors of land plants.</title>
        <authorList>
            <person name="Chang Y."/>
            <person name="Wang S."/>
            <person name="Sekimoto S."/>
            <person name="Aerts A.L."/>
            <person name="Choi C."/>
            <person name="Clum A."/>
            <person name="LaButti K.M."/>
            <person name="Lindquist E.A."/>
            <person name="Yee Ngan C."/>
            <person name="Ohm R.A."/>
            <person name="Salamov A.A."/>
            <person name="Grigoriev I.V."/>
            <person name="Spatafora J.W."/>
            <person name="Berbee M.L."/>
        </authorList>
    </citation>
    <scope>NUCLEOTIDE SEQUENCE [LARGE SCALE GENOMIC DNA]</scope>
    <source>
        <strain evidence="6 7">JEL478</strain>
    </source>
</reference>
<dbReference type="STRING" id="1344416.A0A139A0F0"/>
<dbReference type="GO" id="GO:0004672">
    <property type="term" value="F:protein kinase activity"/>
    <property type="evidence" value="ECO:0007669"/>
    <property type="project" value="InterPro"/>
</dbReference>
<dbReference type="EMBL" id="KQ965839">
    <property type="protein sequence ID" value="KXS10015.1"/>
    <property type="molecule type" value="Genomic_DNA"/>
</dbReference>
<dbReference type="InterPro" id="IPR000719">
    <property type="entry name" value="Prot_kinase_dom"/>
</dbReference>
<organism evidence="6 7">
    <name type="scientific">Gonapodya prolifera (strain JEL478)</name>
    <name type="common">Monoblepharis prolifera</name>
    <dbReference type="NCBI Taxonomy" id="1344416"/>
    <lineage>
        <taxon>Eukaryota</taxon>
        <taxon>Fungi</taxon>
        <taxon>Fungi incertae sedis</taxon>
        <taxon>Chytridiomycota</taxon>
        <taxon>Chytridiomycota incertae sedis</taxon>
        <taxon>Monoblepharidomycetes</taxon>
        <taxon>Monoblepharidales</taxon>
        <taxon>Gonapodyaceae</taxon>
        <taxon>Gonapodya</taxon>
    </lineage>
</organism>
<dbReference type="FunFam" id="1.10.510.10:FF:000571">
    <property type="entry name" value="Maternal embryonic leucine zipper kinase"/>
    <property type="match status" value="1"/>
</dbReference>
<evidence type="ECO:0000313" key="7">
    <source>
        <dbReference type="Proteomes" id="UP000070544"/>
    </source>
</evidence>
<feature type="region of interest" description="Disordered" evidence="4">
    <location>
        <begin position="1"/>
        <end position="51"/>
    </location>
</feature>
<feature type="compositionally biased region" description="Basic residues" evidence="4">
    <location>
        <begin position="357"/>
        <end position="381"/>
    </location>
</feature>
<evidence type="ECO:0000313" key="6">
    <source>
        <dbReference type="EMBL" id="KXS10015.1"/>
    </source>
</evidence>
<dbReference type="Pfam" id="PF00069">
    <property type="entry name" value="Pkinase"/>
    <property type="match status" value="1"/>
</dbReference>
<feature type="region of interest" description="Disordered" evidence="4">
    <location>
        <begin position="357"/>
        <end position="410"/>
    </location>
</feature>
<protein>
    <submittedName>
        <fullName evidence="6">Pkinase-domain-containing protein</fullName>
    </submittedName>
</protein>
<name>A0A139A0F0_GONPJ</name>
<keyword evidence="7" id="KW-1185">Reference proteome</keyword>
<dbReference type="AlphaFoldDB" id="A0A139A0F0"/>
<accession>A0A139A0F0</accession>
<evidence type="ECO:0000256" key="2">
    <source>
        <dbReference type="ARBA" id="ARBA00022840"/>
    </source>
</evidence>
<dbReference type="CDD" id="cd05117">
    <property type="entry name" value="STKc_CAMK"/>
    <property type="match status" value="1"/>
</dbReference>
<dbReference type="InterPro" id="IPR011009">
    <property type="entry name" value="Kinase-like_dom_sf"/>
</dbReference>
<evidence type="ECO:0000256" key="1">
    <source>
        <dbReference type="ARBA" id="ARBA00022741"/>
    </source>
</evidence>
<dbReference type="PROSITE" id="PS00108">
    <property type="entry name" value="PROTEIN_KINASE_ST"/>
    <property type="match status" value="1"/>
</dbReference>
<keyword evidence="6" id="KW-0808">Transferase</keyword>
<dbReference type="OrthoDB" id="40902at2759"/>
<keyword evidence="6" id="KW-0418">Kinase</keyword>